<evidence type="ECO:0000313" key="2">
    <source>
        <dbReference type="Proteomes" id="UP001211907"/>
    </source>
</evidence>
<sequence length="118" mass="12166">MCVSQYSAPVTVLSTALILPAVVSTIALATATVAETTAITLADTLTITVDVTHDSPTPAAQLVLDIGAQPSTTDTPAPAPQIQLVVVHSEVEYIAQLKSCFNPTGKDAQDAVSVHILE</sequence>
<comment type="caution">
    <text evidence="1">The sequence shown here is derived from an EMBL/GenBank/DDBJ whole genome shotgun (WGS) entry which is preliminary data.</text>
</comment>
<keyword evidence="2" id="KW-1185">Reference proteome</keyword>
<gene>
    <name evidence="1" type="ORF">HK100_004975</name>
</gene>
<dbReference type="EMBL" id="JADGJH010002375">
    <property type="protein sequence ID" value="KAJ3099017.1"/>
    <property type="molecule type" value="Genomic_DNA"/>
</dbReference>
<name>A0AAD5SUH2_9FUNG</name>
<evidence type="ECO:0000313" key="1">
    <source>
        <dbReference type="EMBL" id="KAJ3099017.1"/>
    </source>
</evidence>
<protein>
    <submittedName>
        <fullName evidence="1">Uncharacterized protein</fullName>
    </submittedName>
</protein>
<reference evidence="1" key="1">
    <citation type="submission" date="2020-05" db="EMBL/GenBank/DDBJ databases">
        <title>Phylogenomic resolution of chytrid fungi.</title>
        <authorList>
            <person name="Stajich J.E."/>
            <person name="Amses K."/>
            <person name="Simmons R."/>
            <person name="Seto K."/>
            <person name="Myers J."/>
            <person name="Bonds A."/>
            <person name="Quandt C.A."/>
            <person name="Barry K."/>
            <person name="Liu P."/>
            <person name="Grigoriev I."/>
            <person name="Longcore J.E."/>
            <person name="James T.Y."/>
        </authorList>
    </citation>
    <scope>NUCLEOTIDE SEQUENCE</scope>
    <source>
        <strain evidence="1">JEL0513</strain>
    </source>
</reference>
<organism evidence="1 2">
    <name type="scientific">Physocladia obscura</name>
    <dbReference type="NCBI Taxonomy" id="109957"/>
    <lineage>
        <taxon>Eukaryota</taxon>
        <taxon>Fungi</taxon>
        <taxon>Fungi incertae sedis</taxon>
        <taxon>Chytridiomycota</taxon>
        <taxon>Chytridiomycota incertae sedis</taxon>
        <taxon>Chytridiomycetes</taxon>
        <taxon>Chytridiales</taxon>
        <taxon>Chytriomycetaceae</taxon>
        <taxon>Physocladia</taxon>
    </lineage>
</organism>
<accession>A0AAD5SUH2</accession>
<dbReference type="Proteomes" id="UP001211907">
    <property type="component" value="Unassembled WGS sequence"/>
</dbReference>
<proteinExistence type="predicted"/>
<dbReference type="AlphaFoldDB" id="A0AAD5SUH2"/>